<evidence type="ECO:0000313" key="5">
    <source>
        <dbReference type="EMBL" id="PSK92334.1"/>
    </source>
</evidence>
<dbReference type="InterPro" id="IPR005486">
    <property type="entry name" value="Glucokinase_regulatory_CS"/>
</dbReference>
<keyword evidence="2 3" id="KW-0119">Carbohydrate metabolism</keyword>
<comment type="caution">
    <text evidence="5">The sequence shown here is derived from an EMBL/GenBank/DDBJ whole genome shotgun (WGS) entry which is preliminary data.</text>
</comment>
<dbReference type="GO" id="GO:0097367">
    <property type="term" value="F:carbohydrate derivative binding"/>
    <property type="evidence" value="ECO:0007669"/>
    <property type="project" value="InterPro"/>
</dbReference>
<proteinExistence type="inferred from homology"/>
<dbReference type="GO" id="GO:0009254">
    <property type="term" value="P:peptidoglycan turnover"/>
    <property type="evidence" value="ECO:0007669"/>
    <property type="project" value="TreeGrafter"/>
</dbReference>
<comment type="catalytic activity">
    <reaction evidence="3">
        <text>N-acetyl-D-muramate 6-phosphate + H2O = N-acetyl-D-glucosamine 6-phosphate + (R)-lactate</text>
        <dbReference type="Rhea" id="RHEA:26410"/>
        <dbReference type="ChEBI" id="CHEBI:15377"/>
        <dbReference type="ChEBI" id="CHEBI:16004"/>
        <dbReference type="ChEBI" id="CHEBI:57513"/>
        <dbReference type="ChEBI" id="CHEBI:58722"/>
        <dbReference type="EC" id="4.2.1.126"/>
    </reaction>
</comment>
<evidence type="ECO:0000313" key="6">
    <source>
        <dbReference type="Proteomes" id="UP000240542"/>
    </source>
</evidence>
<dbReference type="GO" id="GO:0016835">
    <property type="term" value="F:carbon-oxygen lyase activity"/>
    <property type="evidence" value="ECO:0007669"/>
    <property type="project" value="UniProtKB-UniRule"/>
</dbReference>
<dbReference type="SUPFAM" id="SSF46934">
    <property type="entry name" value="UBA-like"/>
    <property type="match status" value="1"/>
</dbReference>
<dbReference type="GO" id="GO:0097173">
    <property type="term" value="P:N-acetylmuramic acid catabolic process"/>
    <property type="evidence" value="ECO:0007669"/>
    <property type="project" value="UniProtKB-UniPathway"/>
</dbReference>
<dbReference type="EMBL" id="PYGA01000018">
    <property type="protein sequence ID" value="PSK92334.1"/>
    <property type="molecule type" value="Genomic_DNA"/>
</dbReference>
<evidence type="ECO:0000256" key="2">
    <source>
        <dbReference type="ARBA" id="ARBA00023277"/>
    </source>
</evidence>
<dbReference type="CDD" id="cd05007">
    <property type="entry name" value="SIS_Etherase"/>
    <property type="match status" value="1"/>
</dbReference>
<dbReference type="InterPro" id="IPR001347">
    <property type="entry name" value="SIS_dom"/>
</dbReference>
<dbReference type="AlphaFoldDB" id="A0A2P8D541"/>
<dbReference type="NCBIfam" id="NF003915">
    <property type="entry name" value="PRK05441.1"/>
    <property type="match status" value="1"/>
</dbReference>
<comment type="subunit">
    <text evidence="3">Homodimer.</text>
</comment>
<dbReference type="NCBIfam" id="NF009222">
    <property type="entry name" value="PRK12570.1"/>
    <property type="match status" value="1"/>
</dbReference>
<reference evidence="5 6" key="1">
    <citation type="submission" date="2018-03" db="EMBL/GenBank/DDBJ databases">
        <title>Genomic Encyclopedia of Archaeal and Bacterial Type Strains, Phase II (KMG-II): from individual species to whole genera.</title>
        <authorList>
            <person name="Goeker M."/>
        </authorList>
    </citation>
    <scope>NUCLEOTIDE SEQUENCE [LARGE SCALE GENOMIC DNA]</scope>
    <source>
        <strain evidence="5 6">DSM 45312</strain>
    </source>
</reference>
<evidence type="ECO:0000256" key="3">
    <source>
        <dbReference type="HAMAP-Rule" id="MF_00068"/>
    </source>
</evidence>
<dbReference type="PANTHER" id="PTHR10088:SF4">
    <property type="entry name" value="GLUCOKINASE REGULATORY PROTEIN"/>
    <property type="match status" value="1"/>
</dbReference>
<dbReference type="RefSeq" id="WP_106585338.1">
    <property type="nucleotide sequence ID" value="NZ_PYGA01000018.1"/>
</dbReference>
<dbReference type="InterPro" id="IPR040190">
    <property type="entry name" value="MURQ/GCKR"/>
</dbReference>
<dbReference type="PANTHER" id="PTHR10088">
    <property type="entry name" value="GLUCOKINASE REGULATORY PROTEIN"/>
    <property type="match status" value="1"/>
</dbReference>
<dbReference type="EC" id="4.2.1.126" evidence="3"/>
<dbReference type="UniPathway" id="UPA00342"/>
<protein>
    <recommendedName>
        <fullName evidence="3">N-acetylmuramic acid 6-phosphate etherase</fullName>
        <shortName evidence="3">MurNAc-6-P etherase</shortName>
        <ecNumber evidence="3">4.2.1.126</ecNumber>
    </recommendedName>
    <alternativeName>
        <fullName evidence="3">N-acetylmuramic acid 6-phosphate hydrolase</fullName>
    </alternativeName>
    <alternativeName>
        <fullName evidence="3">N-acetylmuramic acid 6-phosphate lyase</fullName>
    </alternativeName>
</protein>
<sequence>MSESANGADPGEHVEIVRSPTERRNGATADIDLLPTLDILRRINAEDAEVPGAVAAVLPDVARAVELGVAALGSGGTVHYFGAGTSGRIGAMDAAELPPTYGIGPDQVTAHHAGGDPALTRATEASEDDERLGAADAAPLGPGDLVVGLAASGRTPYVAGALRAARAAGAATVLISANPEAPLRAEADVHVGVDTGAEVIAGSTRMKAGTAQKLVLNAFSTAVMVRMGRTYSNLMVGMDASNAKLRGRLVTILVEATGQDEHDCAEALAKADGDARTALTALLSGADTSTAAEAVRTAQGSVRDALRHLSAGS</sequence>
<dbReference type="SUPFAM" id="SSF53697">
    <property type="entry name" value="SIS domain"/>
    <property type="match status" value="1"/>
</dbReference>
<feature type="domain" description="SIS" evidence="4">
    <location>
        <begin position="68"/>
        <end position="229"/>
    </location>
</feature>
<comment type="similarity">
    <text evidence="3">Belongs to the GCKR-like family. MurNAc-6-P etherase subfamily.</text>
</comment>
<dbReference type="GO" id="GO:0016803">
    <property type="term" value="F:ether hydrolase activity"/>
    <property type="evidence" value="ECO:0007669"/>
    <property type="project" value="TreeGrafter"/>
</dbReference>
<dbReference type="InterPro" id="IPR009060">
    <property type="entry name" value="UBA-like_sf"/>
</dbReference>
<dbReference type="PROSITE" id="PS51464">
    <property type="entry name" value="SIS"/>
    <property type="match status" value="1"/>
</dbReference>
<comment type="miscellaneous">
    <text evidence="3">A lyase-type mechanism (elimination/hydration) is suggested for the cleavage of the lactyl ether bond of MurNAc 6-phosphate, with the formation of an alpha,beta-unsaturated aldehyde intermediate with (E)-stereochemistry, followed by the syn addition of water to give product.</text>
</comment>
<evidence type="ECO:0000256" key="1">
    <source>
        <dbReference type="ARBA" id="ARBA00023239"/>
    </source>
</evidence>
<feature type="active site" description="Proton donor" evidence="3">
    <location>
        <position position="96"/>
    </location>
</feature>
<keyword evidence="1 3" id="KW-0456">Lyase</keyword>
<gene>
    <name evidence="3" type="primary">murQ</name>
    <name evidence="5" type="ORF">CLV63_11893</name>
</gene>
<keyword evidence="6" id="KW-1185">Reference proteome</keyword>
<evidence type="ECO:0000259" key="4">
    <source>
        <dbReference type="PROSITE" id="PS51464"/>
    </source>
</evidence>
<name>A0A2P8D541_9ACTN</name>
<dbReference type="InterPro" id="IPR005488">
    <property type="entry name" value="Etherase_MurQ"/>
</dbReference>
<dbReference type="Gene3D" id="1.10.8.1080">
    <property type="match status" value="1"/>
</dbReference>
<dbReference type="InterPro" id="IPR046348">
    <property type="entry name" value="SIS_dom_sf"/>
</dbReference>
<dbReference type="OrthoDB" id="9813395at2"/>
<dbReference type="GO" id="GO:0046348">
    <property type="term" value="P:amino sugar catabolic process"/>
    <property type="evidence" value="ECO:0007669"/>
    <property type="project" value="InterPro"/>
</dbReference>
<dbReference type="Proteomes" id="UP000240542">
    <property type="component" value="Unassembled WGS sequence"/>
</dbReference>
<organism evidence="5 6">
    <name type="scientific">Murinocardiopsis flavida</name>
    <dbReference type="NCBI Taxonomy" id="645275"/>
    <lineage>
        <taxon>Bacteria</taxon>
        <taxon>Bacillati</taxon>
        <taxon>Actinomycetota</taxon>
        <taxon>Actinomycetes</taxon>
        <taxon>Streptosporangiales</taxon>
        <taxon>Nocardiopsidaceae</taxon>
        <taxon>Murinocardiopsis</taxon>
    </lineage>
</organism>
<accession>A0A2P8D541</accession>
<feature type="active site" evidence="3">
    <location>
        <position position="127"/>
    </location>
</feature>
<comment type="function">
    <text evidence="3">Specifically catalyzes the cleavage of the D-lactyl ether substituent of MurNAc 6-phosphate, producing GlcNAc 6-phosphate and D-lactate.</text>
</comment>
<dbReference type="Pfam" id="PF22645">
    <property type="entry name" value="GKRP_SIS_N"/>
    <property type="match status" value="1"/>
</dbReference>
<dbReference type="PROSITE" id="PS01272">
    <property type="entry name" value="GCKR"/>
    <property type="match status" value="1"/>
</dbReference>
<dbReference type="HAMAP" id="MF_00068">
    <property type="entry name" value="MurQ"/>
    <property type="match status" value="1"/>
</dbReference>
<dbReference type="Gene3D" id="3.40.50.10490">
    <property type="entry name" value="Glucose-6-phosphate isomerase like protein, domain 1"/>
    <property type="match status" value="1"/>
</dbReference>
<comment type="pathway">
    <text evidence="3">Amino-sugar metabolism; N-acetylmuramate degradation.</text>
</comment>